<dbReference type="RefSeq" id="WP_088481257.1">
    <property type="nucleotide sequence ID" value="NZ_NISI01000001.1"/>
</dbReference>
<dbReference type="AlphaFoldDB" id="A0A254NJN1"/>
<dbReference type="Gene3D" id="2.102.30.10">
    <property type="entry name" value="tm1086 (SG structure) domain"/>
    <property type="match status" value="1"/>
</dbReference>
<evidence type="ECO:0000313" key="3">
    <source>
        <dbReference type="EMBL" id="OWR05043.1"/>
    </source>
</evidence>
<dbReference type="Pfam" id="PF20999">
    <property type="entry name" value="DUF4438_C"/>
    <property type="match status" value="1"/>
</dbReference>
<name>A0A254NJN1_9BURK</name>
<reference evidence="3 4" key="1">
    <citation type="journal article" date="2007" name="Int. J. Syst. Evol. Microbiol.">
        <title>Description of Pelomonas aquatica sp. nov. and Pelomonas puraquae sp. nov., isolated from industrial and haemodialysis water.</title>
        <authorList>
            <person name="Gomila M."/>
            <person name="Bowien B."/>
            <person name="Falsen E."/>
            <person name="Moore E.R."/>
            <person name="Lalucat J."/>
        </authorList>
    </citation>
    <scope>NUCLEOTIDE SEQUENCE [LARGE SCALE GENOMIC DNA]</scope>
    <source>
        <strain evidence="3 4">CCUG 52769</strain>
    </source>
</reference>
<dbReference type="OrthoDB" id="596789at2"/>
<proteinExistence type="predicted"/>
<dbReference type="InterPro" id="IPR029433">
    <property type="entry name" value="DUF4438_N"/>
</dbReference>
<dbReference type="EMBL" id="NISI01000001">
    <property type="protein sequence ID" value="OWR05043.1"/>
    <property type="molecule type" value="Genomic_DNA"/>
</dbReference>
<feature type="domain" description="DUF4438" evidence="2">
    <location>
        <begin position="181"/>
        <end position="304"/>
    </location>
</feature>
<evidence type="ECO:0000259" key="2">
    <source>
        <dbReference type="Pfam" id="PF20999"/>
    </source>
</evidence>
<dbReference type="InterPro" id="IPR048399">
    <property type="entry name" value="DUF4438_C"/>
</dbReference>
<dbReference type="InterPro" id="IPR044909">
    <property type="entry name" value="TM_1086_sf"/>
</dbReference>
<accession>A0A254NJN1</accession>
<organism evidence="3 4">
    <name type="scientific">Roseateles puraquae</name>
    <dbReference type="NCBI Taxonomy" id="431059"/>
    <lineage>
        <taxon>Bacteria</taxon>
        <taxon>Pseudomonadati</taxon>
        <taxon>Pseudomonadota</taxon>
        <taxon>Betaproteobacteria</taxon>
        <taxon>Burkholderiales</taxon>
        <taxon>Sphaerotilaceae</taxon>
        <taxon>Roseateles</taxon>
    </lineage>
</organism>
<sequence>MDAETRSPPPAAGGPRVNRDELVAVTVQGQIAHPVGRATPYRIGYDGVPRVLPGTGGIVLNRRIGDLCVGLAGDHIEPGVALHNNSREVIGPRDGPNNALITYACVGNRATVLSGLARGQQGWVTGKHGGVNHVLVDFPTAVLQRLAIGDRIGITSIGQGLRLPQHPRIELMNCAPGLIARWGITARDGRLYVPVTHEVPARLMGSGLGKNTAWRGDYDIQLADRAARERYRLGSLRFGDFVAITDADTRRGPVMREGRVTIGVIVHGDSTVSGHGPGVTPLLTGPAELLRPRHDTNANLAAVLGVRQPVPPQERLTLAERDRRLRCRVREAPPHLAFRTSAGVEG</sequence>
<gene>
    <name evidence="3" type="ORF">CDO81_00705</name>
</gene>
<dbReference type="Proteomes" id="UP000197446">
    <property type="component" value="Unassembled WGS sequence"/>
</dbReference>
<dbReference type="Pfam" id="PF14505">
    <property type="entry name" value="DUF4438"/>
    <property type="match status" value="1"/>
</dbReference>
<comment type="caution">
    <text evidence="3">The sequence shown here is derived from an EMBL/GenBank/DDBJ whole genome shotgun (WGS) entry which is preliminary data.</text>
</comment>
<dbReference type="InterPro" id="IPR044910">
    <property type="entry name" value="TM_1086_SG_dom"/>
</dbReference>
<protein>
    <submittedName>
        <fullName evidence="3">DUF4438 domain-containing protein</fullName>
    </submittedName>
</protein>
<dbReference type="Gene3D" id="2.40.10.170">
    <property type="match status" value="1"/>
</dbReference>
<feature type="domain" description="DUF4438" evidence="1">
    <location>
        <begin position="41"/>
        <end position="179"/>
    </location>
</feature>
<dbReference type="Gene3D" id="4.10.1180.10">
    <property type="entry name" value="tm1086 domain"/>
    <property type="match status" value="1"/>
</dbReference>
<keyword evidence="4" id="KW-1185">Reference proteome</keyword>
<evidence type="ECO:0000259" key="1">
    <source>
        <dbReference type="Pfam" id="PF14505"/>
    </source>
</evidence>
<evidence type="ECO:0000313" key="4">
    <source>
        <dbReference type="Proteomes" id="UP000197446"/>
    </source>
</evidence>